<reference evidence="2" key="2">
    <citation type="submission" date="2024-04" db="EMBL/GenBank/DDBJ databases">
        <authorList>
            <person name="Chen Y."/>
            <person name="Shah S."/>
            <person name="Dougan E. K."/>
            <person name="Thang M."/>
            <person name="Chan C."/>
        </authorList>
    </citation>
    <scope>NUCLEOTIDE SEQUENCE [LARGE SCALE GENOMIC DNA]</scope>
</reference>
<dbReference type="Proteomes" id="UP001152797">
    <property type="component" value="Unassembled WGS sequence"/>
</dbReference>
<name>A0A9P1GSN3_9DINO</name>
<protein>
    <submittedName>
        <fullName evidence="1">Uncharacterized protein</fullName>
    </submittedName>
</protein>
<comment type="caution">
    <text evidence="1">The sequence shown here is derived from an EMBL/GenBank/DDBJ whole genome shotgun (WGS) entry which is preliminary data.</text>
</comment>
<evidence type="ECO:0000313" key="1">
    <source>
        <dbReference type="EMBL" id="CAI4020339.1"/>
    </source>
</evidence>
<dbReference type="AlphaFoldDB" id="A0A9P1GSN3"/>
<evidence type="ECO:0000313" key="3">
    <source>
        <dbReference type="Proteomes" id="UP001152797"/>
    </source>
</evidence>
<reference evidence="1" key="1">
    <citation type="submission" date="2022-10" db="EMBL/GenBank/DDBJ databases">
        <authorList>
            <person name="Chen Y."/>
            <person name="Dougan E. K."/>
            <person name="Chan C."/>
            <person name="Rhodes N."/>
            <person name="Thang M."/>
        </authorList>
    </citation>
    <scope>NUCLEOTIDE SEQUENCE</scope>
</reference>
<dbReference type="EMBL" id="CAMXCT030006803">
    <property type="protein sequence ID" value="CAL4807651.1"/>
    <property type="molecule type" value="Genomic_DNA"/>
</dbReference>
<proteinExistence type="predicted"/>
<dbReference type="EMBL" id="CAMXCT020006803">
    <property type="protein sequence ID" value="CAL1173714.1"/>
    <property type="molecule type" value="Genomic_DNA"/>
</dbReference>
<gene>
    <name evidence="1" type="ORF">C1SCF055_LOCUS44761</name>
</gene>
<dbReference type="EMBL" id="CAMXCT010006803">
    <property type="protein sequence ID" value="CAI4020339.1"/>
    <property type="molecule type" value="Genomic_DNA"/>
</dbReference>
<organism evidence="1">
    <name type="scientific">Cladocopium goreaui</name>
    <dbReference type="NCBI Taxonomy" id="2562237"/>
    <lineage>
        <taxon>Eukaryota</taxon>
        <taxon>Sar</taxon>
        <taxon>Alveolata</taxon>
        <taxon>Dinophyceae</taxon>
        <taxon>Suessiales</taxon>
        <taxon>Symbiodiniaceae</taxon>
        <taxon>Cladocopium</taxon>
    </lineage>
</organism>
<keyword evidence="3" id="KW-1185">Reference proteome</keyword>
<sequence>MTETEAAIAAGAASAAAANAAAASSNPSEEQDQLHGWHLSKKEAEHVSEIWDMYKHLQITPQPPEVNPFKVEHSHGFLGNYYRAALPVTHADIHVPDPHSIGFIGKDANSLSVTLRNFKLTQIHEDHPSDRHAAASLVVNEFHHFVRKLAKEMNPSNQVIYDINQRINLIECFITRCSISMHKYRPFLALMVKLKDELQQIMNLWPAFKTQQKLQEQIRNVKLHVDAALLRLLGYSFYVLKCETGDFSFDPQDWHPEIRDSESVHDKIMHWLLLQDHVYNAATNHSVDRETWMLRLMDTGREGDILHQMNDAWTDPGAMSEPVLAIGDMKGDESGLPSNVFAYETDMSPDQRREAIELWLTLVREAVGFAMGAQMMDHAYTLSCLGGELLIAKQTSKDLALSTLKFVRNRLAEVQATMLSLDRIMLPVLAKGKMKNSENYIWNNVAFSNWARNYEYAKTHCAPGILSHAHEARATIVELESEIQDLDVAHVEKKIGDVGKSLISLCKSSCKLFNEHDALPAMDEPLLPNMQLLPDVPDSLKSIEKQLQSEKKCIESGSSLSSVGYLSGSSWIAMLPSKMEFAKFIMKVTLERPVDDELVDDIHSDIQVVEFWKRMGFEDIAEVVQLRSGGEPVLGVSCTGLEALCGRRHAELLRQLPLDDKAQRASLSGEVRIAREKLGGALRACLKELEQDLGQRIPPGHAQILTRDLALELDMGEKQQELQVCSMGFPSKEGAIVTMVRLQVTLNVTGRCCVNSKLRWDADLHVLVLPSLKEVVAKVAEMSKDILDDTKQNEFVDELYRFVSAGTELFQKRFSPARYPEVQQWLQKGYQVTEVVGTPVNSESCAIS</sequence>
<evidence type="ECO:0000313" key="2">
    <source>
        <dbReference type="EMBL" id="CAL1173714.1"/>
    </source>
</evidence>
<dbReference type="OrthoDB" id="430602at2759"/>
<accession>A0A9P1GSN3</accession>